<name>A0A2G1VX14_9FLAO</name>
<reference evidence="1 2" key="1">
    <citation type="submission" date="2017-08" db="EMBL/GenBank/DDBJ databases">
        <title>The whole genome shortgun sequences of strain Leeuwenhoekiella nanhaiensis G18 from the South China Sea.</title>
        <authorList>
            <person name="Liu Q."/>
        </authorList>
    </citation>
    <scope>NUCLEOTIDE SEQUENCE [LARGE SCALE GENOMIC DNA]</scope>
    <source>
        <strain evidence="1 2">G18</strain>
    </source>
</reference>
<dbReference type="EMBL" id="NQXA01000001">
    <property type="protein sequence ID" value="PHQ30969.1"/>
    <property type="molecule type" value="Genomic_DNA"/>
</dbReference>
<proteinExistence type="predicted"/>
<dbReference type="Proteomes" id="UP000229433">
    <property type="component" value="Unassembled WGS sequence"/>
</dbReference>
<evidence type="ECO:0000313" key="2">
    <source>
        <dbReference type="Proteomes" id="UP000229433"/>
    </source>
</evidence>
<protein>
    <submittedName>
        <fullName evidence="1">Uncharacterized protein</fullName>
    </submittedName>
</protein>
<organism evidence="1 2">
    <name type="scientific">Leeuwenhoekiella nanhaiensis</name>
    <dbReference type="NCBI Taxonomy" id="1655491"/>
    <lineage>
        <taxon>Bacteria</taxon>
        <taxon>Pseudomonadati</taxon>
        <taxon>Bacteroidota</taxon>
        <taxon>Flavobacteriia</taxon>
        <taxon>Flavobacteriales</taxon>
        <taxon>Flavobacteriaceae</taxon>
        <taxon>Leeuwenhoekiella</taxon>
    </lineage>
</organism>
<keyword evidence="2" id="KW-1185">Reference proteome</keyword>
<evidence type="ECO:0000313" key="1">
    <source>
        <dbReference type="EMBL" id="PHQ30969.1"/>
    </source>
</evidence>
<dbReference type="AlphaFoldDB" id="A0A2G1VX14"/>
<accession>A0A2G1VX14</accession>
<gene>
    <name evidence="1" type="ORF">CJ305_01710</name>
</gene>
<comment type="caution">
    <text evidence="1">The sequence shown here is derived from an EMBL/GenBank/DDBJ whole genome shotgun (WGS) entry which is preliminary data.</text>
</comment>
<dbReference type="RefSeq" id="WP_099644508.1">
    <property type="nucleotide sequence ID" value="NZ_KZ319287.1"/>
</dbReference>
<sequence>MSNIKEMVDLKRKISDYFEFGMLENRENKDEFINGLLKINEKHQSFFANKSLEKNSVENYIAPNSINGKKLIGFRNESELTPELKSDIIELWNSTFRGDHK</sequence>